<dbReference type="RefSeq" id="WP_183700697.1">
    <property type="nucleotide sequence ID" value="NZ_JACHFE010000002.1"/>
</dbReference>
<gene>
    <name evidence="3" type="ORF">HNR38_001163</name>
</gene>
<evidence type="ECO:0000313" key="3">
    <source>
        <dbReference type="EMBL" id="MBB5320691.1"/>
    </source>
</evidence>
<evidence type="ECO:0000256" key="1">
    <source>
        <dbReference type="SAM" id="MobiDB-lite"/>
    </source>
</evidence>
<proteinExistence type="predicted"/>
<name>A0A840UDA4_9GAMM</name>
<reference evidence="3 4" key="1">
    <citation type="submission" date="2020-08" db="EMBL/GenBank/DDBJ databases">
        <title>Genomic Encyclopedia of Type Strains, Phase IV (KMG-IV): sequencing the most valuable type-strain genomes for metagenomic binning, comparative biology and taxonomic classification.</title>
        <authorList>
            <person name="Goeker M."/>
        </authorList>
    </citation>
    <scope>NUCLEOTIDE SEQUENCE [LARGE SCALE GENOMIC DNA]</scope>
    <source>
        <strain evidence="3 4">DSM 22359</strain>
    </source>
</reference>
<dbReference type="EMBL" id="JACHFE010000002">
    <property type="protein sequence ID" value="MBB5320691.1"/>
    <property type="molecule type" value="Genomic_DNA"/>
</dbReference>
<dbReference type="Proteomes" id="UP000591735">
    <property type="component" value="Unassembled WGS sequence"/>
</dbReference>
<dbReference type="PANTHER" id="PTHR35339">
    <property type="entry name" value="LINALOOL DEHYDRATASE_ISOMERASE DOMAIN-CONTAINING PROTEIN"/>
    <property type="match status" value="1"/>
</dbReference>
<dbReference type="Pfam" id="PF10022">
    <property type="entry name" value="DUF2264"/>
    <property type="match status" value="1"/>
</dbReference>
<evidence type="ECO:0000259" key="2">
    <source>
        <dbReference type="Pfam" id="PF10022"/>
    </source>
</evidence>
<comment type="caution">
    <text evidence="3">The sequence shown here is derived from an EMBL/GenBank/DDBJ whole genome shotgun (WGS) entry which is preliminary data.</text>
</comment>
<feature type="region of interest" description="Disordered" evidence="1">
    <location>
        <begin position="488"/>
        <end position="508"/>
    </location>
</feature>
<protein>
    <recommendedName>
        <fullName evidence="2">DUF2264 domain-containing protein</fullName>
    </recommendedName>
</protein>
<dbReference type="InterPro" id="IPR016624">
    <property type="entry name" value="UCP014753"/>
</dbReference>
<feature type="domain" description="DUF2264" evidence="2">
    <location>
        <begin position="61"/>
        <end position="402"/>
    </location>
</feature>
<evidence type="ECO:0000313" key="4">
    <source>
        <dbReference type="Proteomes" id="UP000591735"/>
    </source>
</evidence>
<organism evidence="3 4">
    <name type="scientific">Marinobacter oulmenensis</name>
    <dbReference type="NCBI Taxonomy" id="643747"/>
    <lineage>
        <taxon>Bacteria</taxon>
        <taxon>Pseudomonadati</taxon>
        <taxon>Pseudomonadota</taxon>
        <taxon>Gammaproteobacteria</taxon>
        <taxon>Pseudomonadales</taxon>
        <taxon>Marinobacteraceae</taxon>
        <taxon>Marinobacter</taxon>
    </lineage>
</organism>
<dbReference type="InterPro" id="IPR049349">
    <property type="entry name" value="DUF2264_N"/>
</dbReference>
<accession>A0A840UDA4</accession>
<dbReference type="AlphaFoldDB" id="A0A840UDA4"/>
<keyword evidence="4" id="KW-1185">Reference proteome</keyword>
<dbReference type="PANTHER" id="PTHR35339:SF4">
    <property type="entry name" value="LINALOOL DEHYDRATASE_ISOMERASE DOMAIN-CONTAINING PROTEIN"/>
    <property type="match status" value="1"/>
</dbReference>
<sequence length="508" mass="57526">MIHVLILFTASTVAIVAVRHLIRTRVKPVDQWSLDVQIPESFGQYDKELLASTSKEHLRESDYQAILEYLLMGIDAYRSPHHARIIYPGVSGSRGSVIEGLEGYARTAPLLATWVASGRPETVSLPNGNPFNLKKHLLHGLKAGTQPESPEYWGDITDLDQRIVEAADIGLVLWLLKDQLHTELTGRQLDQALSWISQINGKQIYGGNWLLFRIIVNAVLRDFGWEGLERDIADDYREFKSFYVGEGWFTDGMGGAIDYYNVWQMQYMLFWLDRIAPSTDPDFLNGVFSEFASNYQYFIGTEGIPIFGRSCCYRLAAATPLIIMAHRSPASWSSIARRALETTWLYFIKHGALRSGGISQGYHGDDEDLLENYSGRASPFWSLRSLALAFLLPPDHEFWCGEPGSLPVEKADYRISVGSINATVIGEKATGDITVAFNSRNKDSRNRPGPPPFRRMSVLRRQLQRLLKRPLRIENYEAKYQQPEYYSAKPFFEQSTDSPTPGNRRCAP</sequence>